<feature type="compositionally biased region" description="Basic and acidic residues" evidence="1">
    <location>
        <begin position="1"/>
        <end position="13"/>
    </location>
</feature>
<evidence type="ECO:0000313" key="3">
    <source>
        <dbReference type="Proteomes" id="UP001187734"/>
    </source>
</evidence>
<gene>
    <name evidence="2" type="ORF">FTOL_13951</name>
</gene>
<dbReference type="EMBL" id="ONZP01001242">
    <property type="protein sequence ID" value="SPJ93345.1"/>
    <property type="molecule type" value="Genomic_DNA"/>
</dbReference>
<feature type="region of interest" description="Disordered" evidence="1">
    <location>
        <begin position="1"/>
        <end position="31"/>
    </location>
</feature>
<proteinExistence type="predicted"/>
<accession>A0AAE8SQQ0</accession>
<name>A0AAE8SQQ0_9HYPO</name>
<evidence type="ECO:0000256" key="1">
    <source>
        <dbReference type="SAM" id="MobiDB-lite"/>
    </source>
</evidence>
<protein>
    <submittedName>
        <fullName evidence="2">Uncharacterized protein</fullName>
    </submittedName>
</protein>
<keyword evidence="3" id="KW-1185">Reference proteome</keyword>
<comment type="caution">
    <text evidence="2">The sequence shown here is derived from an EMBL/GenBank/DDBJ whole genome shotgun (WGS) entry which is preliminary data.</text>
</comment>
<dbReference type="Proteomes" id="UP001187734">
    <property type="component" value="Unassembled WGS sequence"/>
</dbReference>
<organism evidence="2 3">
    <name type="scientific">Fusarium torulosum</name>
    <dbReference type="NCBI Taxonomy" id="33205"/>
    <lineage>
        <taxon>Eukaryota</taxon>
        <taxon>Fungi</taxon>
        <taxon>Dikarya</taxon>
        <taxon>Ascomycota</taxon>
        <taxon>Pezizomycotina</taxon>
        <taxon>Sordariomycetes</taxon>
        <taxon>Hypocreomycetidae</taxon>
        <taxon>Hypocreales</taxon>
        <taxon>Nectriaceae</taxon>
        <taxon>Fusarium</taxon>
    </lineage>
</organism>
<sequence length="31" mass="3521">MANKDKKPEEVCRSSKSSQCSPVNVRHEKSM</sequence>
<dbReference type="AlphaFoldDB" id="A0AAE8SQQ0"/>
<reference evidence="2" key="1">
    <citation type="submission" date="2018-03" db="EMBL/GenBank/DDBJ databases">
        <authorList>
            <person name="Guldener U."/>
        </authorList>
    </citation>
    <scope>NUCLEOTIDE SEQUENCE</scope>
</reference>
<evidence type="ECO:0000313" key="2">
    <source>
        <dbReference type="EMBL" id="SPJ93345.1"/>
    </source>
</evidence>